<gene>
    <name evidence="2" type="ORF">AUR64_16835</name>
</gene>
<dbReference type="NCBIfam" id="TIGR01549">
    <property type="entry name" value="HAD-SF-IA-v1"/>
    <property type="match status" value="1"/>
</dbReference>
<proteinExistence type="inferred from homology"/>
<organism evidence="2 3">
    <name type="scientific">Haloprofundus marisrubri</name>
    <dbReference type="NCBI Taxonomy" id="1514971"/>
    <lineage>
        <taxon>Archaea</taxon>
        <taxon>Methanobacteriati</taxon>
        <taxon>Methanobacteriota</taxon>
        <taxon>Stenosarchaea group</taxon>
        <taxon>Halobacteria</taxon>
        <taxon>Halobacteriales</taxon>
        <taxon>Haloferacaceae</taxon>
        <taxon>Haloprofundus</taxon>
    </lineage>
</organism>
<accession>A0A0W1R8E1</accession>
<dbReference type="Proteomes" id="UP000054387">
    <property type="component" value="Unassembled WGS sequence"/>
</dbReference>
<dbReference type="GO" id="GO:0008967">
    <property type="term" value="F:phosphoglycolate phosphatase activity"/>
    <property type="evidence" value="ECO:0007669"/>
    <property type="project" value="TreeGrafter"/>
</dbReference>
<dbReference type="InterPro" id="IPR041492">
    <property type="entry name" value="HAD_2"/>
</dbReference>
<dbReference type="Pfam" id="PF13419">
    <property type="entry name" value="HAD_2"/>
    <property type="match status" value="1"/>
</dbReference>
<dbReference type="PANTHER" id="PTHR43434:SF1">
    <property type="entry name" value="PHOSPHOGLYCOLATE PHOSPHATASE"/>
    <property type="match status" value="1"/>
</dbReference>
<evidence type="ECO:0000256" key="1">
    <source>
        <dbReference type="ARBA" id="ARBA00007958"/>
    </source>
</evidence>
<dbReference type="SFLD" id="SFLDS00003">
    <property type="entry name" value="Haloacid_Dehalogenase"/>
    <property type="match status" value="1"/>
</dbReference>
<dbReference type="InterPro" id="IPR006439">
    <property type="entry name" value="HAD-SF_hydro_IA"/>
</dbReference>
<sequence>MYDAIIFDNDGVLVSLVEFAVLERAAREAFVDCGVSDPHDDHVDAMSLGVTPESLTAVAETYGFDAETFFAARDRIASRAQQDEIRAGRKALYDDFDTVRSLDHPLGIVSSNQQATVDFVLSHFGVEHLFETAYGREPIPESVTRKKPNTHYVDRALTDLDAEHALFVGDSDTDVLAAHNAGLDSVFIRREHRADYPLDVDPTYEIESLSGLLDIDGVAVSDAAATAGFDEELGA</sequence>
<dbReference type="PANTHER" id="PTHR43434">
    <property type="entry name" value="PHOSPHOGLYCOLATE PHOSPHATASE"/>
    <property type="match status" value="1"/>
</dbReference>
<dbReference type="SUPFAM" id="SSF56784">
    <property type="entry name" value="HAD-like"/>
    <property type="match status" value="1"/>
</dbReference>
<dbReference type="EMBL" id="LOPU01000029">
    <property type="protein sequence ID" value="KTG09442.1"/>
    <property type="molecule type" value="Genomic_DNA"/>
</dbReference>
<evidence type="ECO:0000313" key="3">
    <source>
        <dbReference type="Proteomes" id="UP000054387"/>
    </source>
</evidence>
<dbReference type="SFLD" id="SFLDG01129">
    <property type="entry name" value="C1.5:_HAD__Beta-PGM__Phosphata"/>
    <property type="match status" value="1"/>
</dbReference>
<dbReference type="OrthoDB" id="115864at2157"/>
<reference evidence="2 3" key="1">
    <citation type="submission" date="2015-12" db="EMBL/GenBank/DDBJ databases">
        <title>Haloprofundus marisrubri gen. nov., sp. nov., an extremely halophilic archaeon isolated from the Discovery deep brine-seawater interface in the Red Sea.</title>
        <authorList>
            <person name="Zhang G."/>
            <person name="Stingl U."/>
            <person name="Rashid M."/>
        </authorList>
    </citation>
    <scope>NUCLEOTIDE SEQUENCE [LARGE SCALE GENOMIC DNA]</scope>
    <source>
        <strain evidence="2 3">SB9</strain>
    </source>
</reference>
<dbReference type="GO" id="GO:0006281">
    <property type="term" value="P:DNA repair"/>
    <property type="evidence" value="ECO:0007669"/>
    <property type="project" value="TreeGrafter"/>
</dbReference>
<dbReference type="InterPro" id="IPR036412">
    <property type="entry name" value="HAD-like_sf"/>
</dbReference>
<dbReference type="AlphaFoldDB" id="A0A0W1R8E1"/>
<comment type="caution">
    <text evidence="2">The sequence shown here is derived from an EMBL/GenBank/DDBJ whole genome shotgun (WGS) entry which is preliminary data.</text>
</comment>
<dbReference type="InterPro" id="IPR023214">
    <property type="entry name" value="HAD_sf"/>
</dbReference>
<keyword evidence="3" id="KW-1185">Reference proteome</keyword>
<dbReference type="InterPro" id="IPR050155">
    <property type="entry name" value="HAD-like_hydrolase_sf"/>
</dbReference>
<dbReference type="RefSeq" id="WP_058582594.1">
    <property type="nucleotide sequence ID" value="NZ_LOPU01000029.1"/>
</dbReference>
<comment type="similarity">
    <text evidence="1">Belongs to the HAD-like hydrolase superfamily.</text>
</comment>
<evidence type="ECO:0000313" key="2">
    <source>
        <dbReference type="EMBL" id="KTG09442.1"/>
    </source>
</evidence>
<protein>
    <submittedName>
        <fullName evidence="2">Hydrolase</fullName>
    </submittedName>
</protein>
<keyword evidence="2" id="KW-0378">Hydrolase</keyword>
<dbReference type="Gene3D" id="3.40.50.1000">
    <property type="entry name" value="HAD superfamily/HAD-like"/>
    <property type="match status" value="1"/>
</dbReference>
<dbReference type="STRING" id="1514971.AUR64_16835"/>
<name>A0A0W1R8E1_9EURY</name>